<evidence type="ECO:0000256" key="16">
    <source>
        <dbReference type="SAM" id="MobiDB-lite"/>
    </source>
</evidence>
<dbReference type="InterPro" id="IPR011042">
    <property type="entry name" value="6-blade_b-propeller_TolB-like"/>
</dbReference>
<comment type="similarity">
    <text evidence="11">Belongs to the peptidyl-alpha-hydroxyglycine alpha-amidating lyase family.</text>
</comment>
<dbReference type="SMR" id="B4MRI5"/>
<dbReference type="InterPro" id="IPR000720">
    <property type="entry name" value="PHM/PAL"/>
</dbReference>
<feature type="chain" id="PRO_5006458012" description="peptidylamidoglycolate lyase" evidence="18">
    <location>
        <begin position="20"/>
        <end position="584"/>
    </location>
</feature>
<dbReference type="GO" id="GO:0004598">
    <property type="term" value="F:peptidylamidoglycolate lyase activity"/>
    <property type="evidence" value="ECO:0007669"/>
    <property type="project" value="UniProtKB-EC"/>
</dbReference>
<feature type="binding site" evidence="13">
    <location>
        <position position="387"/>
    </location>
    <ligand>
        <name>Zn(2+)</name>
        <dbReference type="ChEBI" id="CHEBI:29105"/>
        <note>catalytic</note>
    </ligand>
</feature>
<keyword evidence="5 13" id="KW-0862">Zinc</keyword>
<feature type="binding site" evidence="12">
    <location>
        <position position="243"/>
    </location>
    <ligand>
        <name>a protein</name>
        <dbReference type="ChEBI" id="CHEBI:16541"/>
    </ligand>
    <ligandPart>
        <name>C-terminal Xaa-(2S)-2-hydroxyglycine residue</name>
        <dbReference type="ChEBI" id="CHEBI:142768"/>
    </ligandPart>
</feature>
<evidence type="ECO:0000313" key="19">
    <source>
        <dbReference type="EMBL" id="EDW74724.2"/>
    </source>
</evidence>
<proteinExistence type="inferred from homology"/>
<evidence type="ECO:0000256" key="18">
    <source>
        <dbReference type="SAM" id="SignalP"/>
    </source>
</evidence>
<evidence type="ECO:0000256" key="15">
    <source>
        <dbReference type="PROSITE-ProRule" id="PRU00504"/>
    </source>
</evidence>
<name>B4MRI5_DROWI</name>
<feature type="disulfide bond" evidence="14">
    <location>
        <begin position="295"/>
        <end position="306"/>
    </location>
</feature>
<feature type="region of interest" description="Disordered" evidence="16">
    <location>
        <begin position="430"/>
        <end position="457"/>
    </location>
</feature>
<feature type="disulfide bond" evidence="14">
    <location>
        <begin position="224"/>
        <end position="244"/>
    </location>
</feature>
<keyword evidence="17" id="KW-0812">Transmembrane</keyword>
<dbReference type="EC" id="4.3.2.5" evidence="1"/>
<dbReference type="PANTHER" id="PTHR10680:SF36">
    <property type="entry name" value="PEPTIDYL-ALPHA-HYDROXYGLYCINE ALPHA-AMIDATING LYASE 1"/>
    <property type="match status" value="1"/>
</dbReference>
<feature type="binding site" evidence="13">
    <location>
        <position position="283"/>
    </location>
    <ligand>
        <name>Zn(2+)</name>
        <dbReference type="ChEBI" id="CHEBI:29105"/>
        <note>catalytic</note>
    </ligand>
</feature>
<keyword evidence="13" id="KW-0106">Calcium</keyword>
<feature type="compositionally biased region" description="Low complexity" evidence="16">
    <location>
        <begin position="567"/>
        <end position="577"/>
    </location>
</feature>
<dbReference type="AlphaFoldDB" id="B4MRI5"/>
<feature type="region of interest" description="Disordered" evidence="16">
    <location>
        <begin position="553"/>
        <end position="584"/>
    </location>
</feature>
<dbReference type="InParanoid" id="B4MRI5"/>
<evidence type="ECO:0000256" key="9">
    <source>
        <dbReference type="ARBA" id="ARBA00050393"/>
    </source>
</evidence>
<evidence type="ECO:0000256" key="10">
    <source>
        <dbReference type="ARBA" id="ARBA00057118"/>
    </source>
</evidence>
<evidence type="ECO:0000256" key="14">
    <source>
        <dbReference type="PIRSR" id="PIRSR600720-3"/>
    </source>
</evidence>
<feature type="transmembrane region" description="Helical" evidence="17">
    <location>
        <begin position="463"/>
        <end position="484"/>
    </location>
</feature>
<feature type="repeat" description="NHL" evidence="15">
    <location>
        <begin position="370"/>
        <end position="414"/>
    </location>
</feature>
<dbReference type="PANTHER" id="PTHR10680">
    <property type="entry name" value="PEPTIDYL-GLYCINE ALPHA-AMIDATING MONOOXYGENASE"/>
    <property type="match status" value="1"/>
</dbReference>
<evidence type="ECO:0000256" key="4">
    <source>
        <dbReference type="ARBA" id="ARBA00022737"/>
    </source>
</evidence>
<dbReference type="PROSITE" id="PS51125">
    <property type="entry name" value="NHL"/>
    <property type="match status" value="3"/>
</dbReference>
<feature type="binding site" evidence="12">
    <location>
        <position position="299"/>
    </location>
    <ligand>
        <name>a protein</name>
        <dbReference type="ChEBI" id="CHEBI:16541"/>
    </ligand>
    <ligandPart>
        <name>C-terminal Xaa-(2S)-2-hydroxyglycine residue</name>
        <dbReference type="ChEBI" id="CHEBI:142768"/>
    </ligandPart>
</feature>
<comment type="catalytic activity">
    <reaction evidence="9">
        <text>a [peptide]-C-terminal (2S)-2-hydroxyglycine = a [peptide]-C-terminal amide + glyoxylate</text>
        <dbReference type="Rhea" id="RHEA:20924"/>
        <dbReference type="Rhea" id="RHEA-COMP:13485"/>
        <dbReference type="Rhea" id="RHEA-COMP:15321"/>
        <dbReference type="ChEBI" id="CHEBI:36655"/>
        <dbReference type="ChEBI" id="CHEBI:137001"/>
        <dbReference type="ChEBI" id="CHEBI:142768"/>
        <dbReference type="EC" id="4.3.2.5"/>
    </reaction>
    <physiologicalReaction direction="left-to-right" evidence="9">
        <dbReference type="Rhea" id="RHEA:20925"/>
    </physiologicalReaction>
</comment>
<dbReference type="GO" id="GO:0043025">
    <property type="term" value="C:neuronal cell body"/>
    <property type="evidence" value="ECO:0007669"/>
    <property type="project" value="EnsemblMetazoa"/>
</dbReference>
<feature type="binding site" evidence="13">
    <location>
        <position position="171"/>
    </location>
    <ligand>
        <name>Zn(2+)</name>
        <dbReference type="ChEBI" id="CHEBI:29105"/>
        <note>catalytic</note>
    </ligand>
</feature>
<sequence length="584" mass="64032">MANYDKISSICFLIWLIQANVSQSIAVAENQSSLRYLQNVENHNNERLQQILKGGGGGISEINWPQIQTKQALPDIKAELAKLNTTFVYQNDWPANKVKLGAVTAVSFDKAGNVVIFHRVDRIWGPRTFDNANVYRENFRGPIKENTILGLEPATGQVLYEWGKNFFYMPHGLTVDPEDNVWVTDVAMHQVFKFPPRGGNASKAQPLLTLGTAFQPGSGKQKFCKPTSVAVLINGDFFVADGYCNARILKYTKAGELILTWGQNSFSGVSYDIAPQNYFAIPHALTLVPELELLCAADRENGRVQCFYSSNGTFHSQYHNPLIGERLFSMAYTPAQGGELVIVNGPTSEMGENPQHYNEVHGFVLNMRTKQLISKFGPNNQQFENPHDVAVTSDGNEIYVAELNPTRIHKFVHKSLAKPMSMTAIKETNLAHDESSTNTASPNGSGGGGGGGGGGEHHPSAKAIIVASLMLLFAGSTFALALIVQARRRKRGNQATAIAVSPPSDLVYRKLTSSNQSGCLPFGAHSRRHAWEKKEGFKLGGLLDRDRNRNGFEKLDQNASDEEHETTTTTTATTTPTLSSAQFA</sequence>
<keyword evidence="17" id="KW-0472">Membrane</keyword>
<dbReference type="PRINTS" id="PR00790">
    <property type="entry name" value="PAMONOXGNASE"/>
</dbReference>
<evidence type="ECO:0000256" key="3">
    <source>
        <dbReference type="ARBA" id="ARBA00022729"/>
    </source>
</evidence>
<dbReference type="OrthoDB" id="10018185at2759"/>
<dbReference type="HOGENOM" id="CLU_037899_4_0_1"/>
<dbReference type="Pfam" id="PF01436">
    <property type="entry name" value="NHL"/>
    <property type="match status" value="2"/>
</dbReference>
<dbReference type="EMBL" id="CH963850">
    <property type="protein sequence ID" value="EDW74724.2"/>
    <property type="molecule type" value="Genomic_DNA"/>
</dbReference>
<feature type="binding site" evidence="13">
    <location>
        <position position="388"/>
    </location>
    <ligand>
        <name>Ca(2+)</name>
        <dbReference type="ChEBI" id="CHEBI:29108"/>
        <note>structural</note>
    </ligand>
</feature>
<keyword evidence="4" id="KW-0677">Repeat</keyword>
<keyword evidence="2 13" id="KW-0479">Metal-binding</keyword>
<reference evidence="19 20" key="1">
    <citation type="journal article" date="2007" name="Nature">
        <title>Evolution of genes and genomes on the Drosophila phylogeny.</title>
        <authorList>
            <consortium name="Drosophila 12 Genomes Consortium"/>
            <person name="Clark A.G."/>
            <person name="Eisen M.B."/>
            <person name="Smith D.R."/>
            <person name="Bergman C.M."/>
            <person name="Oliver B."/>
            <person name="Markow T.A."/>
            <person name="Kaufman T.C."/>
            <person name="Kellis M."/>
            <person name="Gelbart W."/>
            <person name="Iyer V.N."/>
            <person name="Pollard D.A."/>
            <person name="Sackton T.B."/>
            <person name="Larracuente A.M."/>
            <person name="Singh N.D."/>
            <person name="Abad J.P."/>
            <person name="Abt D.N."/>
            <person name="Adryan B."/>
            <person name="Aguade M."/>
            <person name="Akashi H."/>
            <person name="Anderson W.W."/>
            <person name="Aquadro C.F."/>
            <person name="Ardell D.H."/>
            <person name="Arguello R."/>
            <person name="Artieri C.G."/>
            <person name="Barbash D.A."/>
            <person name="Barker D."/>
            <person name="Barsanti P."/>
            <person name="Batterham P."/>
            <person name="Batzoglou S."/>
            <person name="Begun D."/>
            <person name="Bhutkar A."/>
            <person name="Blanco E."/>
            <person name="Bosak S.A."/>
            <person name="Bradley R.K."/>
            <person name="Brand A.D."/>
            <person name="Brent M.R."/>
            <person name="Brooks A.N."/>
            <person name="Brown R.H."/>
            <person name="Butlin R.K."/>
            <person name="Caggese C."/>
            <person name="Calvi B.R."/>
            <person name="Bernardo de Carvalho A."/>
            <person name="Caspi A."/>
            <person name="Castrezana S."/>
            <person name="Celniker S.E."/>
            <person name="Chang J.L."/>
            <person name="Chapple C."/>
            <person name="Chatterji S."/>
            <person name="Chinwalla A."/>
            <person name="Civetta A."/>
            <person name="Clifton S.W."/>
            <person name="Comeron J.M."/>
            <person name="Costello J.C."/>
            <person name="Coyne J.A."/>
            <person name="Daub J."/>
            <person name="David R.G."/>
            <person name="Delcher A.L."/>
            <person name="Delehaunty K."/>
            <person name="Do C.B."/>
            <person name="Ebling H."/>
            <person name="Edwards K."/>
            <person name="Eickbush T."/>
            <person name="Evans J.D."/>
            <person name="Filipski A."/>
            <person name="Findeiss S."/>
            <person name="Freyhult E."/>
            <person name="Fulton L."/>
            <person name="Fulton R."/>
            <person name="Garcia A.C."/>
            <person name="Gardiner A."/>
            <person name="Garfield D.A."/>
            <person name="Garvin B.E."/>
            <person name="Gibson G."/>
            <person name="Gilbert D."/>
            <person name="Gnerre S."/>
            <person name="Godfrey J."/>
            <person name="Good R."/>
            <person name="Gotea V."/>
            <person name="Gravely B."/>
            <person name="Greenberg A.J."/>
            <person name="Griffiths-Jones S."/>
            <person name="Gross S."/>
            <person name="Guigo R."/>
            <person name="Gustafson E.A."/>
            <person name="Haerty W."/>
            <person name="Hahn M.W."/>
            <person name="Halligan D.L."/>
            <person name="Halpern A.L."/>
            <person name="Halter G.M."/>
            <person name="Han M.V."/>
            <person name="Heger A."/>
            <person name="Hillier L."/>
            <person name="Hinrichs A.S."/>
            <person name="Holmes I."/>
            <person name="Hoskins R.A."/>
            <person name="Hubisz M.J."/>
            <person name="Hultmark D."/>
            <person name="Huntley M.A."/>
            <person name="Jaffe D.B."/>
            <person name="Jagadeeshan S."/>
            <person name="Jeck W.R."/>
            <person name="Johnson J."/>
            <person name="Jones C.D."/>
            <person name="Jordan W.C."/>
            <person name="Karpen G.H."/>
            <person name="Kataoka E."/>
            <person name="Keightley P.D."/>
            <person name="Kheradpour P."/>
            <person name="Kirkness E.F."/>
            <person name="Koerich L.B."/>
            <person name="Kristiansen K."/>
            <person name="Kudrna D."/>
            <person name="Kulathinal R.J."/>
            <person name="Kumar S."/>
            <person name="Kwok R."/>
            <person name="Lander E."/>
            <person name="Langley C.H."/>
            <person name="Lapoint R."/>
            <person name="Lazzaro B.P."/>
            <person name="Lee S.J."/>
            <person name="Levesque L."/>
            <person name="Li R."/>
            <person name="Lin C.F."/>
            <person name="Lin M.F."/>
            <person name="Lindblad-Toh K."/>
            <person name="Llopart A."/>
            <person name="Long M."/>
            <person name="Low L."/>
            <person name="Lozovsky E."/>
            <person name="Lu J."/>
            <person name="Luo M."/>
            <person name="Machado C.A."/>
            <person name="Makalowski W."/>
            <person name="Marzo M."/>
            <person name="Matsuda M."/>
            <person name="Matzkin L."/>
            <person name="McAllister B."/>
            <person name="McBride C.S."/>
            <person name="McKernan B."/>
            <person name="McKernan K."/>
            <person name="Mendez-Lago M."/>
            <person name="Minx P."/>
            <person name="Mollenhauer M.U."/>
            <person name="Montooth K."/>
            <person name="Mount S.M."/>
            <person name="Mu X."/>
            <person name="Myers E."/>
            <person name="Negre B."/>
            <person name="Newfeld S."/>
            <person name="Nielsen R."/>
            <person name="Noor M.A."/>
            <person name="O'Grady P."/>
            <person name="Pachter L."/>
            <person name="Papaceit M."/>
            <person name="Parisi M.J."/>
            <person name="Parisi M."/>
            <person name="Parts L."/>
            <person name="Pedersen J.S."/>
            <person name="Pesole G."/>
            <person name="Phillippy A.M."/>
            <person name="Ponting C.P."/>
            <person name="Pop M."/>
            <person name="Porcelli D."/>
            <person name="Powell J.R."/>
            <person name="Prohaska S."/>
            <person name="Pruitt K."/>
            <person name="Puig M."/>
            <person name="Quesneville H."/>
            <person name="Ram K.R."/>
            <person name="Rand D."/>
            <person name="Rasmussen M.D."/>
            <person name="Reed L.K."/>
            <person name="Reenan R."/>
            <person name="Reily A."/>
            <person name="Remington K.A."/>
            <person name="Rieger T.T."/>
            <person name="Ritchie M.G."/>
            <person name="Robin C."/>
            <person name="Rogers Y.H."/>
            <person name="Rohde C."/>
            <person name="Rozas J."/>
            <person name="Rubenfield M.J."/>
            <person name="Ruiz A."/>
            <person name="Russo S."/>
            <person name="Salzberg S.L."/>
            <person name="Sanchez-Gracia A."/>
            <person name="Saranga D.J."/>
            <person name="Sato H."/>
            <person name="Schaeffer S.W."/>
            <person name="Schatz M.C."/>
            <person name="Schlenke T."/>
            <person name="Schwartz R."/>
            <person name="Segarra C."/>
            <person name="Singh R.S."/>
            <person name="Sirot L."/>
            <person name="Sirota M."/>
            <person name="Sisneros N.B."/>
            <person name="Smith C.D."/>
            <person name="Smith T.F."/>
            <person name="Spieth J."/>
            <person name="Stage D.E."/>
            <person name="Stark A."/>
            <person name="Stephan W."/>
            <person name="Strausberg R.L."/>
            <person name="Strempel S."/>
            <person name="Sturgill D."/>
            <person name="Sutton G."/>
            <person name="Sutton G.G."/>
            <person name="Tao W."/>
            <person name="Teichmann S."/>
            <person name="Tobari Y.N."/>
            <person name="Tomimura Y."/>
            <person name="Tsolas J.M."/>
            <person name="Valente V.L."/>
            <person name="Venter E."/>
            <person name="Venter J.C."/>
            <person name="Vicario S."/>
            <person name="Vieira F.G."/>
            <person name="Vilella A.J."/>
            <person name="Villasante A."/>
            <person name="Walenz B."/>
            <person name="Wang J."/>
            <person name="Wasserman M."/>
            <person name="Watts T."/>
            <person name="Wilson D."/>
            <person name="Wilson R.K."/>
            <person name="Wing R.A."/>
            <person name="Wolfner M.F."/>
            <person name="Wong A."/>
            <person name="Wong G.K."/>
            <person name="Wu C.I."/>
            <person name="Wu G."/>
            <person name="Yamamoto D."/>
            <person name="Yang H.P."/>
            <person name="Yang S.P."/>
            <person name="Yorke J.A."/>
            <person name="Yoshida K."/>
            <person name="Zdobnov E."/>
            <person name="Zhang P."/>
            <person name="Zhang Y."/>
            <person name="Zimin A.V."/>
            <person name="Baldwin J."/>
            <person name="Abdouelleil A."/>
            <person name="Abdulkadir J."/>
            <person name="Abebe A."/>
            <person name="Abera B."/>
            <person name="Abreu J."/>
            <person name="Acer S.C."/>
            <person name="Aftuck L."/>
            <person name="Alexander A."/>
            <person name="An P."/>
            <person name="Anderson E."/>
            <person name="Anderson S."/>
            <person name="Arachi H."/>
            <person name="Azer M."/>
            <person name="Bachantsang P."/>
            <person name="Barry A."/>
            <person name="Bayul T."/>
            <person name="Berlin A."/>
            <person name="Bessette D."/>
            <person name="Bloom T."/>
            <person name="Blye J."/>
            <person name="Boguslavskiy L."/>
            <person name="Bonnet C."/>
            <person name="Boukhgalter B."/>
            <person name="Bourzgui I."/>
            <person name="Brown A."/>
            <person name="Cahill P."/>
            <person name="Channer S."/>
            <person name="Cheshatsang Y."/>
            <person name="Chuda L."/>
            <person name="Citroen M."/>
            <person name="Collymore A."/>
            <person name="Cooke P."/>
            <person name="Costello M."/>
            <person name="D'Aco K."/>
            <person name="Daza R."/>
            <person name="De Haan G."/>
            <person name="DeGray S."/>
            <person name="DeMaso C."/>
            <person name="Dhargay N."/>
            <person name="Dooley K."/>
            <person name="Dooley E."/>
            <person name="Doricent M."/>
            <person name="Dorje P."/>
            <person name="Dorjee K."/>
            <person name="Dupes A."/>
            <person name="Elong R."/>
            <person name="Falk J."/>
            <person name="Farina A."/>
            <person name="Faro S."/>
            <person name="Ferguson D."/>
            <person name="Fisher S."/>
            <person name="Foley C.D."/>
            <person name="Franke A."/>
            <person name="Friedrich D."/>
            <person name="Gadbois L."/>
            <person name="Gearin G."/>
            <person name="Gearin C.R."/>
            <person name="Giannoukos G."/>
            <person name="Goode T."/>
            <person name="Graham J."/>
            <person name="Grandbois E."/>
            <person name="Grewal S."/>
            <person name="Gyaltsen K."/>
            <person name="Hafez N."/>
            <person name="Hagos B."/>
            <person name="Hall J."/>
            <person name="Henson C."/>
            <person name="Hollinger A."/>
            <person name="Honan T."/>
            <person name="Huard M.D."/>
            <person name="Hughes L."/>
            <person name="Hurhula B."/>
            <person name="Husby M.E."/>
            <person name="Kamat A."/>
            <person name="Kanga B."/>
            <person name="Kashin S."/>
            <person name="Khazanovich D."/>
            <person name="Kisner P."/>
            <person name="Lance K."/>
            <person name="Lara M."/>
            <person name="Lee W."/>
            <person name="Lennon N."/>
            <person name="Letendre F."/>
            <person name="LeVine R."/>
            <person name="Lipovsky A."/>
            <person name="Liu X."/>
            <person name="Liu J."/>
            <person name="Liu S."/>
            <person name="Lokyitsang T."/>
            <person name="Lokyitsang Y."/>
            <person name="Lubonja R."/>
            <person name="Lui A."/>
            <person name="MacDonald P."/>
            <person name="Magnisalis V."/>
            <person name="Maru K."/>
            <person name="Matthews C."/>
            <person name="McCusker W."/>
            <person name="McDonough S."/>
            <person name="Mehta T."/>
            <person name="Meldrim J."/>
            <person name="Meneus L."/>
            <person name="Mihai O."/>
            <person name="Mihalev A."/>
            <person name="Mihova T."/>
            <person name="Mittelman R."/>
            <person name="Mlenga V."/>
            <person name="Montmayeur A."/>
            <person name="Mulrain L."/>
            <person name="Navidi A."/>
            <person name="Naylor J."/>
            <person name="Negash T."/>
            <person name="Nguyen T."/>
            <person name="Nguyen N."/>
            <person name="Nicol R."/>
            <person name="Norbu C."/>
            <person name="Norbu N."/>
            <person name="Novod N."/>
            <person name="O'Neill B."/>
            <person name="Osman S."/>
            <person name="Markiewicz E."/>
            <person name="Oyono O.L."/>
            <person name="Patti C."/>
            <person name="Phunkhang P."/>
            <person name="Pierre F."/>
            <person name="Priest M."/>
            <person name="Raghuraman S."/>
            <person name="Rege F."/>
            <person name="Reyes R."/>
            <person name="Rise C."/>
            <person name="Rogov P."/>
            <person name="Ross K."/>
            <person name="Ryan E."/>
            <person name="Settipalli S."/>
            <person name="Shea T."/>
            <person name="Sherpa N."/>
            <person name="Shi L."/>
            <person name="Shih D."/>
            <person name="Sparrow T."/>
            <person name="Spaulding J."/>
            <person name="Stalker J."/>
            <person name="Stange-Thomann N."/>
            <person name="Stavropoulos S."/>
            <person name="Stone C."/>
            <person name="Strader C."/>
            <person name="Tesfaye S."/>
            <person name="Thomson T."/>
            <person name="Thoulutsang Y."/>
            <person name="Thoulutsang D."/>
            <person name="Topham K."/>
            <person name="Topping I."/>
            <person name="Tsamla T."/>
            <person name="Vassiliev H."/>
            <person name="Vo A."/>
            <person name="Wangchuk T."/>
            <person name="Wangdi T."/>
            <person name="Weiand M."/>
            <person name="Wilkinson J."/>
            <person name="Wilson A."/>
            <person name="Yadav S."/>
            <person name="Young G."/>
            <person name="Yu Q."/>
            <person name="Zembek L."/>
            <person name="Zhong D."/>
            <person name="Zimmer A."/>
            <person name="Zwirko Z."/>
            <person name="Jaffe D.B."/>
            <person name="Alvarez P."/>
            <person name="Brockman W."/>
            <person name="Butler J."/>
            <person name="Chin C."/>
            <person name="Gnerre S."/>
            <person name="Grabherr M."/>
            <person name="Kleber M."/>
            <person name="Mauceli E."/>
            <person name="MacCallum I."/>
        </authorList>
    </citation>
    <scope>NUCLEOTIDE SEQUENCE [LARGE SCALE GENOMIC DNA]</scope>
    <source>
        <strain evidence="20">Tucson 14030-0811.24</strain>
    </source>
</reference>
<dbReference type="GO" id="GO:0044719">
    <property type="term" value="P:regulation of imaginal disc-derived wing size"/>
    <property type="evidence" value="ECO:0007669"/>
    <property type="project" value="EnsemblMetazoa"/>
</dbReference>
<evidence type="ECO:0000256" key="12">
    <source>
        <dbReference type="PIRSR" id="PIRSR600720-1"/>
    </source>
</evidence>
<keyword evidence="17" id="KW-1133">Transmembrane helix</keyword>
<comment type="cofactor">
    <cofactor evidence="13">
        <name>Zn(2+)</name>
        <dbReference type="ChEBI" id="CHEBI:29105"/>
    </cofactor>
    <text evidence="13">Binds one Zn(2+) ion per subunit.</text>
</comment>
<keyword evidence="6 14" id="KW-1015">Disulfide bond</keyword>
<evidence type="ECO:0000256" key="13">
    <source>
        <dbReference type="PIRSR" id="PIRSR600720-2"/>
    </source>
</evidence>
<dbReference type="GO" id="GO:0005576">
    <property type="term" value="C:extracellular region"/>
    <property type="evidence" value="ECO:0007669"/>
    <property type="project" value="TreeGrafter"/>
</dbReference>
<evidence type="ECO:0000256" key="17">
    <source>
        <dbReference type="SAM" id="Phobius"/>
    </source>
</evidence>
<keyword evidence="7" id="KW-0325">Glycoprotein</keyword>
<accession>B4MRI5</accession>
<keyword evidence="20" id="KW-1185">Reference proteome</keyword>
<dbReference type="Gene3D" id="2.120.10.30">
    <property type="entry name" value="TolB, C-terminal domain"/>
    <property type="match status" value="1"/>
</dbReference>
<evidence type="ECO:0000256" key="11">
    <source>
        <dbReference type="ARBA" id="ARBA00061296"/>
    </source>
</evidence>
<organism evidence="19 20">
    <name type="scientific">Drosophila willistoni</name>
    <name type="common">Fruit fly</name>
    <dbReference type="NCBI Taxonomy" id="7260"/>
    <lineage>
        <taxon>Eukaryota</taxon>
        <taxon>Metazoa</taxon>
        <taxon>Ecdysozoa</taxon>
        <taxon>Arthropoda</taxon>
        <taxon>Hexapoda</taxon>
        <taxon>Insecta</taxon>
        <taxon>Pterygota</taxon>
        <taxon>Neoptera</taxon>
        <taxon>Endopterygota</taxon>
        <taxon>Diptera</taxon>
        <taxon>Brachycera</taxon>
        <taxon>Muscomorpha</taxon>
        <taxon>Ephydroidea</taxon>
        <taxon>Drosophilidae</taxon>
        <taxon>Drosophila</taxon>
        <taxon>Sophophora</taxon>
    </lineage>
</organism>
<evidence type="ECO:0000313" key="20">
    <source>
        <dbReference type="Proteomes" id="UP000007798"/>
    </source>
</evidence>
<dbReference type="GO" id="GO:0006518">
    <property type="term" value="P:peptide metabolic process"/>
    <property type="evidence" value="ECO:0007669"/>
    <property type="project" value="InterPro"/>
</dbReference>
<evidence type="ECO:0000256" key="1">
    <source>
        <dbReference type="ARBA" id="ARBA00012343"/>
    </source>
</evidence>
<evidence type="ECO:0000256" key="6">
    <source>
        <dbReference type="ARBA" id="ARBA00023157"/>
    </source>
</evidence>
<dbReference type="SUPFAM" id="SSF63829">
    <property type="entry name" value="Calcium-dependent phosphotriesterase"/>
    <property type="match status" value="1"/>
</dbReference>
<feature type="repeat" description="NHL" evidence="15">
    <location>
        <begin position="156"/>
        <end position="197"/>
    </location>
</feature>
<dbReference type="CDD" id="cd14958">
    <property type="entry name" value="NHL_PAL_like"/>
    <property type="match status" value="1"/>
</dbReference>
<keyword evidence="3 18" id="KW-0732">Signal</keyword>
<dbReference type="FunFam" id="2.120.10.30:FF:000054">
    <property type="entry name" value="Peptidyl-alpha-hydroxyglycine alpha-amidating lyase 1"/>
    <property type="match status" value="1"/>
</dbReference>
<evidence type="ECO:0000256" key="2">
    <source>
        <dbReference type="ARBA" id="ARBA00022723"/>
    </source>
</evidence>
<feature type="repeat" description="NHL" evidence="15">
    <location>
        <begin position="215"/>
        <end position="254"/>
    </location>
</feature>
<protein>
    <recommendedName>
        <fullName evidence="1">peptidylamidoglycolate lyase</fullName>
        <ecNumber evidence="1">4.3.2.5</ecNumber>
    </recommendedName>
</protein>
<dbReference type="GO" id="GO:0046872">
    <property type="term" value="F:metal ion binding"/>
    <property type="evidence" value="ECO:0007669"/>
    <property type="project" value="UniProtKB-KW"/>
</dbReference>
<feature type="binding site" evidence="13">
    <location>
        <position position="173"/>
    </location>
    <ligand>
        <name>Ca(2+)</name>
        <dbReference type="ChEBI" id="CHEBI:29108"/>
        <note>structural</note>
    </ligand>
</feature>
<evidence type="ECO:0000256" key="7">
    <source>
        <dbReference type="ARBA" id="ARBA00023180"/>
    </source>
</evidence>
<dbReference type="Proteomes" id="UP000007798">
    <property type="component" value="Unassembled WGS sequence"/>
</dbReference>
<feature type="binding site" evidence="12">
    <location>
        <position position="119"/>
    </location>
    <ligand>
        <name>a protein</name>
        <dbReference type="ChEBI" id="CHEBI:16541"/>
    </ligand>
    <ligandPart>
        <name>C-terminal Xaa-(2S)-2-hydroxyglycine residue</name>
        <dbReference type="ChEBI" id="CHEBI:142768"/>
    </ligandPart>
</feature>
<dbReference type="GO" id="GO:0016020">
    <property type="term" value="C:membrane"/>
    <property type="evidence" value="ECO:0007669"/>
    <property type="project" value="InterPro"/>
</dbReference>
<evidence type="ECO:0000256" key="8">
    <source>
        <dbReference type="ARBA" id="ARBA00023239"/>
    </source>
</evidence>
<comment type="function">
    <text evidence="10">Peptidyl-alpha-hydroxylglycine alpha-amidating lyase that catalyzes an essential reaction in C-terminal alpha-amidation of peptides. Mediates the dismutation of the unstable peptidyl(2-hydroxyglycine) intermediate to glyoxylate and the corresponding desglycine peptide amide. C-terminal amidation of peptides such as neuropeptides is essential for full biological activity.</text>
</comment>
<gene>
    <name evidence="19" type="primary">Dwil\GK15744</name>
    <name evidence="19" type="ORF">Dwil_GK15744</name>
</gene>
<feature type="compositionally biased region" description="Gly residues" evidence="16">
    <location>
        <begin position="444"/>
        <end position="454"/>
    </location>
</feature>
<evidence type="ECO:0000256" key="5">
    <source>
        <dbReference type="ARBA" id="ARBA00022833"/>
    </source>
</evidence>
<feature type="binding site" evidence="13">
    <location>
        <position position="106"/>
    </location>
    <ligand>
        <name>Ca(2+)</name>
        <dbReference type="ChEBI" id="CHEBI:29108"/>
        <note>structural</note>
    </ligand>
</feature>
<keyword evidence="8" id="KW-0456">Lyase</keyword>
<dbReference type="InterPro" id="IPR001258">
    <property type="entry name" value="NHL_repeat"/>
</dbReference>
<feature type="signal peptide" evidence="18">
    <location>
        <begin position="1"/>
        <end position="19"/>
    </location>
</feature>
<dbReference type="eggNOG" id="KOG3567">
    <property type="taxonomic scope" value="Eukaryota"/>
</dbReference>